<dbReference type="Ensembl" id="ENSCCRT00020029992.1">
    <property type="protein sequence ID" value="ENSCCRP00020027362.1"/>
    <property type="gene ID" value="ENSCCRG00020012567.1"/>
</dbReference>
<reference evidence="2" key="1">
    <citation type="submission" date="2025-08" db="UniProtKB">
        <authorList>
            <consortium name="Ensembl"/>
        </authorList>
    </citation>
    <scope>IDENTIFICATION</scope>
</reference>
<dbReference type="AlphaFoldDB" id="A0A8C2DIY4"/>
<keyword evidence="1" id="KW-1133">Transmembrane helix</keyword>
<accession>A0A8C2DIY4</accession>
<proteinExistence type="predicted"/>
<evidence type="ECO:0000313" key="2">
    <source>
        <dbReference type="Ensembl" id="ENSCCRP00020027362.1"/>
    </source>
</evidence>
<dbReference type="Proteomes" id="UP000694701">
    <property type="component" value="Unplaced"/>
</dbReference>
<keyword evidence="1" id="KW-0472">Membrane</keyword>
<sequence>SKTRTLFELFSGSMFHYFYFFSAVYILANCFLAPLTSIMERPADACVIVLQKSCYITSRCSLFPSHFFWNTVYHVQTLRSNSSPLISNQAFEIHQREN</sequence>
<protein>
    <submittedName>
        <fullName evidence="2">Uncharacterized protein</fullName>
    </submittedName>
</protein>
<organism evidence="2 3">
    <name type="scientific">Cyprinus carpio</name>
    <name type="common">Common carp</name>
    <dbReference type="NCBI Taxonomy" id="7962"/>
    <lineage>
        <taxon>Eukaryota</taxon>
        <taxon>Metazoa</taxon>
        <taxon>Chordata</taxon>
        <taxon>Craniata</taxon>
        <taxon>Vertebrata</taxon>
        <taxon>Euteleostomi</taxon>
        <taxon>Actinopterygii</taxon>
        <taxon>Neopterygii</taxon>
        <taxon>Teleostei</taxon>
        <taxon>Ostariophysi</taxon>
        <taxon>Cypriniformes</taxon>
        <taxon>Cyprinidae</taxon>
        <taxon>Cyprininae</taxon>
        <taxon>Cyprinus</taxon>
    </lineage>
</organism>
<keyword evidence="1" id="KW-0812">Transmembrane</keyword>
<evidence type="ECO:0000256" key="1">
    <source>
        <dbReference type="SAM" id="Phobius"/>
    </source>
</evidence>
<name>A0A8C2DIY4_CYPCA</name>
<feature type="transmembrane region" description="Helical" evidence="1">
    <location>
        <begin position="14"/>
        <end position="32"/>
    </location>
</feature>
<evidence type="ECO:0000313" key="3">
    <source>
        <dbReference type="Proteomes" id="UP000694701"/>
    </source>
</evidence>